<sequence>MRDDRTARLQQLLSREPAFPGQRPGLLGWLGQLLDAHPGADGYDQVERLLQFFRNLTCALAFSFHGFDLCRSIHRFLLTILLILSTLQNT</sequence>
<gene>
    <name evidence="1" type="ORF">CXG47_24345</name>
</gene>
<evidence type="ECO:0000313" key="1">
    <source>
        <dbReference type="EMBL" id="PLV09480.1"/>
    </source>
</evidence>
<dbReference type="Proteomes" id="UP000234744">
    <property type="component" value="Unassembled WGS sequence"/>
</dbReference>
<evidence type="ECO:0000313" key="2">
    <source>
        <dbReference type="Proteomes" id="UP000234744"/>
    </source>
</evidence>
<protein>
    <submittedName>
        <fullName evidence="1">Uncharacterized protein</fullName>
    </submittedName>
</protein>
<reference evidence="1 2" key="1">
    <citation type="submission" date="2017-12" db="EMBL/GenBank/DDBJ databases">
        <title>Detection of the carbapenemase gene blaVIM-5 in members of the Pseudomonas putida group isolated from polluted Nigerian wetlands.</title>
        <authorList>
            <person name="Adelowo O."/>
            <person name="Vollmers J."/>
            <person name="Maeusezahl I."/>
            <person name="Kaster A.-K."/>
            <person name="Mueller J.A."/>
        </authorList>
    </citation>
    <scope>NUCLEOTIDE SEQUENCE [LARGE SCALE GENOMIC DNA]</scope>
    <source>
        <strain evidence="1 2">MR69</strain>
    </source>
</reference>
<comment type="caution">
    <text evidence="1">The sequence shown here is derived from an EMBL/GenBank/DDBJ whole genome shotgun (WGS) entry which is preliminary data.</text>
</comment>
<accession>A0ABX4TUU9</accession>
<dbReference type="EMBL" id="PJCJ01000024">
    <property type="protein sequence ID" value="PLV09480.1"/>
    <property type="molecule type" value="Genomic_DNA"/>
</dbReference>
<name>A0ABX4TUU9_PSEDL</name>
<proteinExistence type="predicted"/>
<organism evidence="1 2">
    <name type="scientific">Pseudomonas plecoglossicida</name>
    <dbReference type="NCBI Taxonomy" id="70775"/>
    <lineage>
        <taxon>Bacteria</taxon>
        <taxon>Pseudomonadati</taxon>
        <taxon>Pseudomonadota</taxon>
        <taxon>Gammaproteobacteria</taxon>
        <taxon>Pseudomonadales</taxon>
        <taxon>Pseudomonadaceae</taxon>
        <taxon>Pseudomonas</taxon>
    </lineage>
</organism>
<keyword evidence="2" id="KW-1185">Reference proteome</keyword>